<reference evidence="2 3" key="1">
    <citation type="submission" date="2017-04" db="EMBL/GenBank/DDBJ databases">
        <title>A new member of the family Flavobacteriaceae isolated from ascidians.</title>
        <authorList>
            <person name="Chen L."/>
        </authorList>
    </citation>
    <scope>NUCLEOTIDE SEQUENCE [LARGE SCALE GENOMIC DNA]</scope>
    <source>
        <strain evidence="2 3">HQA918</strain>
    </source>
</reference>
<keyword evidence="1" id="KW-0812">Transmembrane</keyword>
<dbReference type="AlphaFoldDB" id="A0A2A4G3A0"/>
<accession>A0A2A4G3A0</accession>
<feature type="transmembrane region" description="Helical" evidence="1">
    <location>
        <begin position="69"/>
        <end position="88"/>
    </location>
</feature>
<name>A0A2A4G3A0_9FLAO</name>
<organism evidence="2 3">
    <name type="scientific">Sediminicola luteus</name>
    <dbReference type="NCBI Taxonomy" id="319238"/>
    <lineage>
        <taxon>Bacteria</taxon>
        <taxon>Pseudomonadati</taxon>
        <taxon>Bacteroidota</taxon>
        <taxon>Flavobacteriia</taxon>
        <taxon>Flavobacteriales</taxon>
        <taxon>Flavobacteriaceae</taxon>
        <taxon>Sediminicola</taxon>
    </lineage>
</organism>
<dbReference type="RefSeq" id="WP_097443807.1">
    <property type="nucleotide sequence ID" value="NZ_NBWU01000009.1"/>
</dbReference>
<keyword evidence="1" id="KW-1133">Transmembrane helix</keyword>
<dbReference type="OrthoDB" id="1098521at2"/>
<evidence type="ECO:0000313" key="2">
    <source>
        <dbReference type="EMBL" id="PCE62436.1"/>
    </source>
</evidence>
<keyword evidence="3" id="KW-1185">Reference proteome</keyword>
<proteinExistence type="predicted"/>
<comment type="caution">
    <text evidence="2">The sequence shown here is derived from an EMBL/GenBank/DDBJ whole genome shotgun (WGS) entry which is preliminary data.</text>
</comment>
<protein>
    <recommendedName>
        <fullName evidence="4">Anti-sigma factor</fullName>
    </recommendedName>
</protein>
<keyword evidence="1" id="KW-0472">Membrane</keyword>
<sequence>MESRNVQELLEKYFEGESTVSEEKALKNYFASQDVAPEFAQYAPMFQYFSVAKEERYTKTIPLKPRRQYYRWASVAAAVVMAFGLYFGNEYRVQKQLEQQEAQFAYEETKKALGLLAQNFEKGTSQFSHLNRFDEAKQKIYKQN</sequence>
<evidence type="ECO:0000313" key="3">
    <source>
        <dbReference type="Proteomes" id="UP000219559"/>
    </source>
</evidence>
<gene>
    <name evidence="2" type="ORF">B7P33_18965</name>
</gene>
<evidence type="ECO:0000256" key="1">
    <source>
        <dbReference type="SAM" id="Phobius"/>
    </source>
</evidence>
<evidence type="ECO:0008006" key="4">
    <source>
        <dbReference type="Google" id="ProtNLM"/>
    </source>
</evidence>
<dbReference type="EMBL" id="NBWU01000009">
    <property type="protein sequence ID" value="PCE62436.1"/>
    <property type="molecule type" value="Genomic_DNA"/>
</dbReference>
<dbReference type="Proteomes" id="UP000219559">
    <property type="component" value="Unassembled WGS sequence"/>
</dbReference>